<feature type="domain" description="Protein kinase" evidence="6">
    <location>
        <begin position="8"/>
        <end position="272"/>
    </location>
</feature>
<feature type="region of interest" description="Disordered" evidence="5">
    <location>
        <begin position="392"/>
        <end position="411"/>
    </location>
</feature>
<dbReference type="SMART" id="SM00220">
    <property type="entry name" value="S_TKc"/>
    <property type="match status" value="1"/>
</dbReference>
<evidence type="ECO:0000256" key="2">
    <source>
        <dbReference type="ARBA" id="ARBA00022741"/>
    </source>
</evidence>
<organism evidence="7 8">
    <name type="scientific">Streptomyces actuosus</name>
    <dbReference type="NCBI Taxonomy" id="1885"/>
    <lineage>
        <taxon>Bacteria</taxon>
        <taxon>Bacillati</taxon>
        <taxon>Actinomycetota</taxon>
        <taxon>Actinomycetes</taxon>
        <taxon>Kitasatosporales</taxon>
        <taxon>Streptomycetaceae</taxon>
        <taxon>Streptomyces</taxon>
    </lineage>
</organism>
<keyword evidence="4" id="KW-0067">ATP-binding</keyword>
<comment type="caution">
    <text evidence="7">The sequence shown here is derived from an EMBL/GenBank/DDBJ whole genome shotgun (WGS) entry which is preliminary data.</text>
</comment>
<dbReference type="CDD" id="cd14014">
    <property type="entry name" value="STKc_PknB_like"/>
    <property type="match status" value="1"/>
</dbReference>
<dbReference type="InterPro" id="IPR011009">
    <property type="entry name" value="Kinase-like_dom_sf"/>
</dbReference>
<evidence type="ECO:0000256" key="1">
    <source>
        <dbReference type="ARBA" id="ARBA00022679"/>
    </source>
</evidence>
<dbReference type="GO" id="GO:0016301">
    <property type="term" value="F:kinase activity"/>
    <property type="evidence" value="ECO:0007669"/>
    <property type="project" value="UniProtKB-KW"/>
</dbReference>
<dbReference type="Gene3D" id="3.30.200.20">
    <property type="entry name" value="Phosphorylase Kinase, domain 1"/>
    <property type="match status" value="1"/>
</dbReference>
<evidence type="ECO:0000256" key="4">
    <source>
        <dbReference type="ARBA" id="ARBA00022840"/>
    </source>
</evidence>
<dbReference type="Proteomes" id="UP000788262">
    <property type="component" value="Unassembled WGS sequence"/>
</dbReference>
<dbReference type="PANTHER" id="PTHR43289">
    <property type="entry name" value="MITOGEN-ACTIVATED PROTEIN KINASE KINASE KINASE 20-RELATED"/>
    <property type="match status" value="1"/>
</dbReference>
<gene>
    <name evidence="7" type="ORF">JS756_30905</name>
</gene>
<proteinExistence type="predicted"/>
<evidence type="ECO:0000313" key="7">
    <source>
        <dbReference type="EMBL" id="MBN0048435.1"/>
    </source>
</evidence>
<dbReference type="EMBL" id="JAFFZS010000039">
    <property type="protein sequence ID" value="MBN0048435.1"/>
    <property type="molecule type" value="Genomic_DNA"/>
</dbReference>
<keyword evidence="2" id="KW-0547">Nucleotide-binding</keyword>
<reference evidence="7 8" key="1">
    <citation type="submission" date="2021-02" db="EMBL/GenBank/DDBJ databases">
        <title>Whole genome sequencing of Streptomyces actuosus VRA1.</title>
        <authorList>
            <person name="Sen G."/>
            <person name="Sen A."/>
        </authorList>
    </citation>
    <scope>NUCLEOTIDE SEQUENCE [LARGE SCALE GENOMIC DNA]</scope>
    <source>
        <strain evidence="7 8">VRA1</strain>
    </source>
</reference>
<dbReference type="InterPro" id="IPR000719">
    <property type="entry name" value="Prot_kinase_dom"/>
</dbReference>
<evidence type="ECO:0000256" key="5">
    <source>
        <dbReference type="SAM" id="MobiDB-lite"/>
    </source>
</evidence>
<keyword evidence="8" id="KW-1185">Reference proteome</keyword>
<accession>A0ABS2VZY0</accession>
<dbReference type="Gene3D" id="1.10.510.10">
    <property type="entry name" value="Transferase(Phosphotransferase) domain 1"/>
    <property type="match status" value="1"/>
</dbReference>
<name>A0ABS2VZY0_STRAS</name>
<dbReference type="InterPro" id="IPR008271">
    <property type="entry name" value="Ser/Thr_kinase_AS"/>
</dbReference>
<dbReference type="RefSeq" id="WP_205386568.1">
    <property type="nucleotide sequence ID" value="NZ_JAFFZS010000039.1"/>
</dbReference>
<keyword evidence="1" id="KW-0808">Transferase</keyword>
<evidence type="ECO:0000313" key="8">
    <source>
        <dbReference type="Proteomes" id="UP000788262"/>
    </source>
</evidence>
<dbReference type="InterPro" id="IPR013783">
    <property type="entry name" value="Ig-like_fold"/>
</dbReference>
<dbReference type="Gene3D" id="2.60.40.10">
    <property type="entry name" value="Immunoglobulins"/>
    <property type="match status" value="1"/>
</dbReference>
<dbReference type="SUPFAM" id="SSF56112">
    <property type="entry name" value="Protein kinase-like (PK-like)"/>
    <property type="match status" value="1"/>
</dbReference>
<dbReference type="PROSITE" id="PS50011">
    <property type="entry name" value="PROTEIN_KINASE_DOM"/>
    <property type="match status" value="1"/>
</dbReference>
<keyword evidence="3 7" id="KW-0418">Kinase</keyword>
<protein>
    <submittedName>
        <fullName evidence="7">Protein kinase</fullName>
    </submittedName>
</protein>
<sequence>MTTPLGAYRLLRELGPGGAAQVWEAAAPDGGHVALKIWQSLGADPDGTRSRIRREADLVAGIDHPGVVALLDAQVEGDRPFLAFEYIDGPSLEDLVRRQGPLSGPTAREVVTGVLRALVEVHAAPVAHLDVKPANVILDNGPDGLRPVLIDFGIARVADVTHTALTGYSMLFASPEQLEGKTAYTPSDVFSWASTVYFLVTGRPPFGTEPADAQTRIRDPRALPDREPFTRALQERAVPLWEILVDCWRREPALRWPLHVAPTPGAAIRPTADTRELLAAVEEALAAPLTTRLQRGRINPRKAGPTTWHELGAQMRSHRRHGQARMTARQLVHQRELLGKLGAARLLAYEMGWLRPPYDIVSVIDHITEANGYLRYLHACARGGDVLGLTERPTGRKYPLPGDRSEQHEDTPTVKELEPWEKSVFPLHIRNSGRVPWQDRFLRPVAPVTGTETVPLRGARFPVPPTGPGEVAVMEIPVRAPGWPGVYRQQFKMVDVDGEFCFPGQNTLGIEVMIQVVRRDRS</sequence>
<evidence type="ECO:0000259" key="6">
    <source>
        <dbReference type="PROSITE" id="PS50011"/>
    </source>
</evidence>
<dbReference type="PROSITE" id="PS00108">
    <property type="entry name" value="PROTEIN_KINASE_ST"/>
    <property type="match status" value="1"/>
</dbReference>
<evidence type="ECO:0000256" key="3">
    <source>
        <dbReference type="ARBA" id="ARBA00022777"/>
    </source>
</evidence>
<dbReference type="Pfam" id="PF00069">
    <property type="entry name" value="Pkinase"/>
    <property type="match status" value="1"/>
</dbReference>
<dbReference type="PANTHER" id="PTHR43289:SF34">
    <property type="entry name" value="SERINE_THREONINE-PROTEIN KINASE YBDM-RELATED"/>
    <property type="match status" value="1"/>
</dbReference>